<dbReference type="RefSeq" id="WP_184990196.1">
    <property type="nucleotide sequence ID" value="NZ_BOMK01000038.1"/>
</dbReference>
<evidence type="ECO:0000313" key="2">
    <source>
        <dbReference type="EMBL" id="MBB4760415.1"/>
    </source>
</evidence>
<protein>
    <submittedName>
        <fullName evidence="2">Anti-anti-sigma factor</fullName>
    </submittedName>
</protein>
<dbReference type="InterPro" id="IPR036513">
    <property type="entry name" value="STAS_dom_sf"/>
</dbReference>
<accession>A0A7W7MND1</accession>
<dbReference type="Pfam" id="PF13466">
    <property type="entry name" value="STAS_2"/>
    <property type="match status" value="1"/>
</dbReference>
<dbReference type="EMBL" id="JACHNH010000001">
    <property type="protein sequence ID" value="MBB4760415.1"/>
    <property type="molecule type" value="Genomic_DNA"/>
</dbReference>
<comment type="caution">
    <text evidence="2">The sequence shown here is derived from an EMBL/GenBank/DDBJ whole genome shotgun (WGS) entry which is preliminary data.</text>
</comment>
<evidence type="ECO:0000313" key="3">
    <source>
        <dbReference type="Proteomes" id="UP000578112"/>
    </source>
</evidence>
<dbReference type="Proteomes" id="UP000578112">
    <property type="component" value="Unassembled WGS sequence"/>
</dbReference>
<keyword evidence="3" id="KW-1185">Reference proteome</keyword>
<organism evidence="2 3">
    <name type="scientific">Actinoplanes digitatis</name>
    <dbReference type="NCBI Taxonomy" id="1868"/>
    <lineage>
        <taxon>Bacteria</taxon>
        <taxon>Bacillati</taxon>
        <taxon>Actinomycetota</taxon>
        <taxon>Actinomycetes</taxon>
        <taxon>Micromonosporales</taxon>
        <taxon>Micromonosporaceae</taxon>
        <taxon>Actinoplanes</taxon>
    </lineage>
</organism>
<reference evidence="2 3" key="1">
    <citation type="submission" date="2020-08" db="EMBL/GenBank/DDBJ databases">
        <title>Sequencing the genomes of 1000 actinobacteria strains.</title>
        <authorList>
            <person name="Klenk H.-P."/>
        </authorList>
    </citation>
    <scope>NUCLEOTIDE SEQUENCE [LARGE SCALE GENOMIC DNA]</scope>
    <source>
        <strain evidence="2 3">DSM 43149</strain>
    </source>
</reference>
<proteinExistence type="predicted"/>
<name>A0A7W7MND1_9ACTN</name>
<dbReference type="InterPro" id="IPR002645">
    <property type="entry name" value="STAS_dom"/>
</dbReference>
<dbReference type="CDD" id="cd07043">
    <property type="entry name" value="STAS_anti-anti-sigma_factors"/>
    <property type="match status" value="1"/>
</dbReference>
<dbReference type="PROSITE" id="PS50801">
    <property type="entry name" value="STAS"/>
    <property type="match status" value="1"/>
</dbReference>
<feature type="domain" description="STAS" evidence="1">
    <location>
        <begin position="10"/>
        <end position="105"/>
    </location>
</feature>
<evidence type="ECO:0000259" key="1">
    <source>
        <dbReference type="PROSITE" id="PS50801"/>
    </source>
</evidence>
<dbReference type="SUPFAM" id="SSF52091">
    <property type="entry name" value="SpoIIaa-like"/>
    <property type="match status" value="1"/>
</dbReference>
<gene>
    <name evidence="2" type="ORF">BJ971_000971</name>
</gene>
<dbReference type="InterPro" id="IPR058548">
    <property type="entry name" value="MlaB-like_STAS"/>
</dbReference>
<sequence>MDQDGAETIFSVSTSTDGDRATVVVSGEVDMSTADAMFEAATGAGFGGVVLDLRDVTFFDSAAIHALVRLAERYPGALEVIPSRQVHRVLDISGLASQPWLLQRG</sequence>
<dbReference type="Gene3D" id="3.30.750.24">
    <property type="entry name" value="STAS domain"/>
    <property type="match status" value="1"/>
</dbReference>
<dbReference type="AlphaFoldDB" id="A0A7W7MND1"/>